<dbReference type="GO" id="GO:0005886">
    <property type="term" value="C:plasma membrane"/>
    <property type="evidence" value="ECO:0007669"/>
    <property type="project" value="UniProtKB-SubCell"/>
</dbReference>
<dbReference type="PATRIC" id="fig|1301098.3.peg.3479"/>
<sequence length="441" mass="47615">MLERQRLQNILSLGLPIIGGMLSQSLLNLVDAAMVGHLGEKSLAGVGIGSYANFVAISLVMGLGAGVQAMVARRRGEGRIDDLASPLNCGLLVSLGLAVPISLICLLFAHPIVRLLSSDPQVLDIGVPYFEWRALSVLAVGLNFSFRGYWNGTRRSGMYMRTLVVMHLANAGISYSLIHGLFGLPQMGAIGSGLGTTLALYLGSAIYAWITWRDARGHGFLTRRPSERDVRVMLRLSLPNSLQQFFFAAGITFLFWIIGQVGTRELAVAHVLINLALFLILPGIGLGMAATTLVSQCMGERDFDSAHRWGWDVVKVAACGLALLGTPFWMFPEAILRLFVSDPSLIELGRVPLTLTGLGMVIDATALVLTQALLGAGATRTVMAVSLGNQWLFFLPLAYLVGPVLGGGLLAIWSMQILQRGLASAIFAVMWQKRQWTEIEL</sequence>
<keyword evidence="7" id="KW-0406">Ion transport</keyword>
<organism evidence="11 12">
    <name type="scientific">Pseudomonas knackmussii (strain DSM 6978 / CCUG 54928 / LMG 23759 / B13)</name>
    <dbReference type="NCBI Taxonomy" id="1301098"/>
    <lineage>
        <taxon>Bacteria</taxon>
        <taxon>Pseudomonadati</taxon>
        <taxon>Pseudomonadota</taxon>
        <taxon>Gammaproteobacteria</taxon>
        <taxon>Pseudomonadales</taxon>
        <taxon>Pseudomonadaceae</taxon>
        <taxon>Pseudomonas</taxon>
    </lineage>
</organism>
<dbReference type="InterPro" id="IPR002528">
    <property type="entry name" value="MATE_fam"/>
</dbReference>
<keyword evidence="12" id="KW-1185">Reference proteome</keyword>
<dbReference type="GO" id="GO:0042910">
    <property type="term" value="F:xenobiotic transmembrane transporter activity"/>
    <property type="evidence" value="ECO:0007669"/>
    <property type="project" value="InterPro"/>
</dbReference>
<evidence type="ECO:0000313" key="11">
    <source>
        <dbReference type="EMBL" id="CDF84805.1"/>
    </source>
</evidence>
<accession>A0A024HIE5</accession>
<evidence type="ECO:0000256" key="9">
    <source>
        <dbReference type="ARBA" id="ARBA00031636"/>
    </source>
</evidence>
<feature type="transmembrane region" description="Helical" evidence="10">
    <location>
        <begin position="91"/>
        <end position="112"/>
    </location>
</feature>
<evidence type="ECO:0000256" key="1">
    <source>
        <dbReference type="ARBA" id="ARBA00004429"/>
    </source>
</evidence>
<dbReference type="PANTHER" id="PTHR43298:SF2">
    <property type="entry name" value="FMN_FAD EXPORTER YEEO-RELATED"/>
    <property type="match status" value="1"/>
</dbReference>
<dbReference type="KEGG" id="pkc:PKB_3462"/>
<evidence type="ECO:0000256" key="8">
    <source>
        <dbReference type="ARBA" id="ARBA00023136"/>
    </source>
</evidence>
<dbReference type="STRING" id="1301098.PKB_3462"/>
<feature type="transmembrane region" description="Helical" evidence="10">
    <location>
        <begin position="12"/>
        <end position="30"/>
    </location>
</feature>
<keyword evidence="8 10" id="KW-0472">Membrane</keyword>
<feature type="transmembrane region" description="Helical" evidence="10">
    <location>
        <begin position="162"/>
        <end position="182"/>
    </location>
</feature>
<dbReference type="Proteomes" id="UP000025241">
    <property type="component" value="Chromosome I"/>
</dbReference>
<dbReference type="Pfam" id="PF01554">
    <property type="entry name" value="MatE"/>
    <property type="match status" value="2"/>
</dbReference>
<reference evidence="11 12" key="1">
    <citation type="submission" date="2013-03" db="EMBL/GenBank/DDBJ databases">
        <authorList>
            <person name="Linke B."/>
        </authorList>
    </citation>
    <scope>NUCLEOTIDE SEQUENCE [LARGE SCALE GENOMIC DNA]</scope>
    <source>
        <strain evidence="11 12">B13</strain>
    </source>
</reference>
<proteinExistence type="predicted"/>
<dbReference type="RefSeq" id="WP_043253307.1">
    <property type="nucleotide sequence ID" value="NZ_HG322950.1"/>
</dbReference>
<dbReference type="InterPro" id="IPR050222">
    <property type="entry name" value="MATE_MdtK"/>
</dbReference>
<dbReference type="PIRSF" id="PIRSF006603">
    <property type="entry name" value="DinF"/>
    <property type="match status" value="1"/>
</dbReference>
<dbReference type="CDD" id="cd13133">
    <property type="entry name" value="MATE_like_7"/>
    <property type="match status" value="1"/>
</dbReference>
<dbReference type="eggNOG" id="COG0534">
    <property type="taxonomic scope" value="Bacteria"/>
</dbReference>
<evidence type="ECO:0000256" key="3">
    <source>
        <dbReference type="ARBA" id="ARBA00022449"/>
    </source>
</evidence>
<gene>
    <name evidence="11" type="ORF">PKB_3462</name>
</gene>
<feature type="transmembrane region" description="Helical" evidence="10">
    <location>
        <begin position="313"/>
        <end position="331"/>
    </location>
</feature>
<keyword evidence="6 10" id="KW-1133">Transmembrane helix</keyword>
<evidence type="ECO:0000256" key="7">
    <source>
        <dbReference type="ARBA" id="ARBA00023065"/>
    </source>
</evidence>
<feature type="transmembrane region" description="Helical" evidence="10">
    <location>
        <begin position="351"/>
        <end position="379"/>
    </location>
</feature>
<dbReference type="EMBL" id="HG322950">
    <property type="protein sequence ID" value="CDF84805.1"/>
    <property type="molecule type" value="Genomic_DNA"/>
</dbReference>
<keyword evidence="2" id="KW-0813">Transport</keyword>
<keyword evidence="4" id="KW-1003">Cell membrane</keyword>
<dbReference type="InterPro" id="IPR048279">
    <property type="entry name" value="MdtK-like"/>
</dbReference>
<dbReference type="NCBIfam" id="TIGR00797">
    <property type="entry name" value="matE"/>
    <property type="match status" value="1"/>
</dbReference>
<protein>
    <recommendedName>
        <fullName evidence="9">Multidrug-efflux transporter</fullName>
    </recommendedName>
</protein>
<dbReference type="HOGENOM" id="CLU_012893_5_3_6"/>
<evidence type="ECO:0000256" key="10">
    <source>
        <dbReference type="SAM" id="Phobius"/>
    </source>
</evidence>
<evidence type="ECO:0000256" key="6">
    <source>
        <dbReference type="ARBA" id="ARBA00022989"/>
    </source>
</evidence>
<feature type="transmembrane region" description="Helical" evidence="10">
    <location>
        <begin position="233"/>
        <end position="259"/>
    </location>
</feature>
<dbReference type="OrthoDB" id="9780160at2"/>
<feature type="transmembrane region" description="Helical" evidence="10">
    <location>
        <begin position="391"/>
        <end position="413"/>
    </location>
</feature>
<dbReference type="PANTHER" id="PTHR43298">
    <property type="entry name" value="MULTIDRUG RESISTANCE PROTEIN NORM-RELATED"/>
    <property type="match status" value="1"/>
</dbReference>
<feature type="transmembrane region" description="Helical" evidence="10">
    <location>
        <begin position="132"/>
        <end position="150"/>
    </location>
</feature>
<evidence type="ECO:0000256" key="5">
    <source>
        <dbReference type="ARBA" id="ARBA00022692"/>
    </source>
</evidence>
<dbReference type="GO" id="GO:0015297">
    <property type="term" value="F:antiporter activity"/>
    <property type="evidence" value="ECO:0007669"/>
    <property type="project" value="UniProtKB-KW"/>
</dbReference>
<feature type="transmembrane region" description="Helical" evidence="10">
    <location>
        <begin position="188"/>
        <end position="212"/>
    </location>
</feature>
<evidence type="ECO:0000256" key="4">
    <source>
        <dbReference type="ARBA" id="ARBA00022475"/>
    </source>
</evidence>
<dbReference type="AlphaFoldDB" id="A0A024HIE5"/>
<reference evidence="11 12" key="2">
    <citation type="submission" date="2014-05" db="EMBL/GenBank/DDBJ databases">
        <title>Genome sequence of the 3-chlorobenzoate degrading bacterium Pseudomonas knackmussii B13 shows multiple evidence for horizontal gene transfer.</title>
        <authorList>
            <person name="Miyazaki R."/>
            <person name="Bertelli C."/>
            <person name="Falquet L."/>
            <person name="Robinson-Rechavi M."/>
            <person name="Gharib W."/>
            <person name="Roy S."/>
            <person name="Van der Meer J.R."/>
        </authorList>
    </citation>
    <scope>NUCLEOTIDE SEQUENCE [LARGE SCALE GENOMIC DNA]</scope>
    <source>
        <strain evidence="11 12">B13</strain>
    </source>
</reference>
<feature type="transmembrane region" description="Helical" evidence="10">
    <location>
        <begin position="50"/>
        <end position="71"/>
    </location>
</feature>
<dbReference type="GO" id="GO:0006811">
    <property type="term" value="P:monoatomic ion transport"/>
    <property type="evidence" value="ECO:0007669"/>
    <property type="project" value="UniProtKB-KW"/>
</dbReference>
<name>A0A024HIE5_PSEKB</name>
<evidence type="ECO:0000313" key="12">
    <source>
        <dbReference type="Proteomes" id="UP000025241"/>
    </source>
</evidence>
<feature type="transmembrane region" description="Helical" evidence="10">
    <location>
        <begin position="271"/>
        <end position="293"/>
    </location>
</feature>
<evidence type="ECO:0000256" key="2">
    <source>
        <dbReference type="ARBA" id="ARBA00022448"/>
    </source>
</evidence>
<comment type="subcellular location">
    <subcellularLocation>
        <location evidence="1">Cell inner membrane</location>
        <topology evidence="1">Multi-pass membrane protein</topology>
    </subcellularLocation>
</comment>
<keyword evidence="3" id="KW-0050">Antiport</keyword>
<keyword evidence="5 10" id="KW-0812">Transmembrane</keyword>